<feature type="signal peptide" evidence="13">
    <location>
        <begin position="1"/>
        <end position="23"/>
    </location>
</feature>
<feature type="domain" description="TonB-dependent receptor plug" evidence="15">
    <location>
        <begin position="53"/>
        <end position="163"/>
    </location>
</feature>
<comment type="subcellular location">
    <subcellularLocation>
        <location evidence="1 11">Cell outer membrane</location>
        <topology evidence="1 11">Multi-pass membrane protein</topology>
    </subcellularLocation>
</comment>
<evidence type="ECO:0000313" key="17">
    <source>
        <dbReference type="Proteomes" id="UP001162881"/>
    </source>
</evidence>
<keyword evidence="17" id="KW-1185">Reference proteome</keyword>
<keyword evidence="9 11" id="KW-0472">Membrane</keyword>
<dbReference type="InterPro" id="IPR039426">
    <property type="entry name" value="TonB-dep_rcpt-like"/>
</dbReference>
<keyword evidence="2 11" id="KW-0813">Transport</keyword>
<dbReference type="Pfam" id="PF07715">
    <property type="entry name" value="Plug"/>
    <property type="match status" value="1"/>
</dbReference>
<name>A0ABT0BHB8_9SPHN</name>
<gene>
    <name evidence="16" type="ORF">MTR62_16995</name>
</gene>
<keyword evidence="7" id="KW-0406">Ion transport</keyword>
<keyword evidence="13" id="KW-0732">Signal</keyword>
<keyword evidence="5 11" id="KW-0812">Transmembrane</keyword>
<evidence type="ECO:0000256" key="6">
    <source>
        <dbReference type="ARBA" id="ARBA00023004"/>
    </source>
</evidence>
<evidence type="ECO:0000256" key="3">
    <source>
        <dbReference type="ARBA" id="ARBA00022452"/>
    </source>
</evidence>
<evidence type="ECO:0000256" key="7">
    <source>
        <dbReference type="ARBA" id="ARBA00023065"/>
    </source>
</evidence>
<comment type="similarity">
    <text evidence="11 12">Belongs to the TonB-dependent receptor family.</text>
</comment>
<evidence type="ECO:0000256" key="13">
    <source>
        <dbReference type="SAM" id="SignalP"/>
    </source>
</evidence>
<dbReference type="InterPro" id="IPR037066">
    <property type="entry name" value="Plug_dom_sf"/>
</dbReference>
<evidence type="ECO:0000256" key="5">
    <source>
        <dbReference type="ARBA" id="ARBA00022692"/>
    </source>
</evidence>
<keyword evidence="3 11" id="KW-1134">Transmembrane beta strand</keyword>
<accession>A0ABT0BHB8</accession>
<dbReference type="PANTHER" id="PTHR32552:SF81">
    <property type="entry name" value="TONB-DEPENDENT OUTER MEMBRANE RECEPTOR"/>
    <property type="match status" value="1"/>
</dbReference>
<evidence type="ECO:0000313" key="16">
    <source>
        <dbReference type="EMBL" id="MCJ2184373.1"/>
    </source>
</evidence>
<evidence type="ECO:0000256" key="12">
    <source>
        <dbReference type="RuleBase" id="RU003357"/>
    </source>
</evidence>
<dbReference type="Proteomes" id="UP001162881">
    <property type="component" value="Unassembled WGS sequence"/>
</dbReference>
<protein>
    <submittedName>
        <fullName evidence="16">TonB-dependent receptor</fullName>
    </submittedName>
</protein>
<keyword evidence="8 12" id="KW-0798">TonB box</keyword>
<reference evidence="16" key="1">
    <citation type="submission" date="2022-03" db="EMBL/GenBank/DDBJ databases">
        <title>Identification of a novel bacterium isolated from mangrove sediments.</title>
        <authorList>
            <person name="Pan X."/>
        </authorList>
    </citation>
    <scope>NUCLEOTIDE SEQUENCE</scope>
    <source>
        <strain evidence="16">B1949</strain>
    </source>
</reference>
<evidence type="ECO:0000256" key="1">
    <source>
        <dbReference type="ARBA" id="ARBA00004571"/>
    </source>
</evidence>
<dbReference type="InterPro" id="IPR000531">
    <property type="entry name" value="Beta-barrel_TonB"/>
</dbReference>
<evidence type="ECO:0000256" key="9">
    <source>
        <dbReference type="ARBA" id="ARBA00023136"/>
    </source>
</evidence>
<evidence type="ECO:0000256" key="10">
    <source>
        <dbReference type="ARBA" id="ARBA00023237"/>
    </source>
</evidence>
<keyword evidence="6" id="KW-0408">Iron</keyword>
<evidence type="ECO:0000256" key="2">
    <source>
        <dbReference type="ARBA" id="ARBA00022448"/>
    </source>
</evidence>
<organism evidence="16 17">
    <name type="scientific">Novosphingobium organovorum</name>
    <dbReference type="NCBI Taxonomy" id="2930092"/>
    <lineage>
        <taxon>Bacteria</taxon>
        <taxon>Pseudomonadati</taxon>
        <taxon>Pseudomonadota</taxon>
        <taxon>Alphaproteobacteria</taxon>
        <taxon>Sphingomonadales</taxon>
        <taxon>Sphingomonadaceae</taxon>
        <taxon>Novosphingobium</taxon>
    </lineage>
</organism>
<dbReference type="RefSeq" id="WP_244023142.1">
    <property type="nucleotide sequence ID" value="NZ_JALHLF010000096.1"/>
</dbReference>
<dbReference type="InterPro" id="IPR012910">
    <property type="entry name" value="Plug_dom"/>
</dbReference>
<keyword evidence="10 11" id="KW-0998">Cell outer membrane</keyword>
<evidence type="ECO:0000256" key="4">
    <source>
        <dbReference type="ARBA" id="ARBA00022496"/>
    </source>
</evidence>
<dbReference type="Gene3D" id="2.170.130.10">
    <property type="entry name" value="TonB-dependent receptor, plug domain"/>
    <property type="match status" value="1"/>
</dbReference>
<dbReference type="Pfam" id="PF00593">
    <property type="entry name" value="TonB_dep_Rec_b-barrel"/>
    <property type="match status" value="1"/>
</dbReference>
<evidence type="ECO:0000256" key="8">
    <source>
        <dbReference type="ARBA" id="ARBA00023077"/>
    </source>
</evidence>
<dbReference type="EMBL" id="JALHLF010000096">
    <property type="protein sequence ID" value="MCJ2184373.1"/>
    <property type="molecule type" value="Genomic_DNA"/>
</dbReference>
<dbReference type="Gene3D" id="2.40.170.20">
    <property type="entry name" value="TonB-dependent receptor, beta-barrel domain"/>
    <property type="match status" value="1"/>
</dbReference>
<sequence length="680" mass="73453">MKFAGLGLVLPLVASFYPAVVRADEADGNQGAQKTNDTIIVYGRALPQIGVATSGSQGVVGYEDFDDRPLARVGELVENVPGVIATQHSGTGKANQYFLRGFNLDHGTDFAGFVDGVPVNMRSHGHGQGYMDLNFLIPELVEKIDYRKGPYFSDVGDFSAAGTVAFKTKSTLAPMAEITVGSYGYYRALVAGSFKAGDKDVLLAIDGTRNNGPWTLDEDLHKINAFAKVSGDAWSLSLSAYHADWNATDQVPERAIESGAISRYGNIDPYLGGHTTRIGLTLNAASASTQWTAYALYYDFGLTSNFTYYLEDPVNGDEFQQADRRGVFGGSMRHHIDTTLASLPVRVTLGAETRYDMIGKVGLYHSAEGARTSTVREDSVDEYSGAAFAEAELALTDRLRLTAGLRGDLLGYDVRSDLDANSGQGWAAMLAPKARLAWRVARGLELYADYGESYHSNDVRGSTITVDPSSGEAAEQVPALVRARGAELGARVETGHFTASLVGFYLTLGSELVYTGDGGTTEANAASRRYGTEASLFWKPTGWLTLDASGALTHARFTGVDADERYIPNSVSQVLSAGASFELPGTVSATLRLRHFGSAPLIEDNSKRSDPTTLVNLGLYRPIGRGRIGLDVLNLFDAHDADITYYYASRLQGESADGVDDYHIHPVEPRELRVSWRYAF</sequence>
<feature type="domain" description="TonB-dependent receptor-like beta-barrel" evidence="14">
    <location>
        <begin position="262"/>
        <end position="635"/>
    </location>
</feature>
<evidence type="ECO:0000259" key="14">
    <source>
        <dbReference type="Pfam" id="PF00593"/>
    </source>
</evidence>
<feature type="chain" id="PRO_5045877495" evidence="13">
    <location>
        <begin position="24"/>
        <end position="680"/>
    </location>
</feature>
<keyword evidence="4" id="KW-0410">Iron transport</keyword>
<dbReference type="SUPFAM" id="SSF56935">
    <property type="entry name" value="Porins"/>
    <property type="match status" value="1"/>
</dbReference>
<evidence type="ECO:0000259" key="15">
    <source>
        <dbReference type="Pfam" id="PF07715"/>
    </source>
</evidence>
<dbReference type="PROSITE" id="PS52016">
    <property type="entry name" value="TONB_DEPENDENT_REC_3"/>
    <property type="match status" value="1"/>
</dbReference>
<dbReference type="PANTHER" id="PTHR32552">
    <property type="entry name" value="FERRICHROME IRON RECEPTOR-RELATED"/>
    <property type="match status" value="1"/>
</dbReference>
<evidence type="ECO:0000256" key="11">
    <source>
        <dbReference type="PROSITE-ProRule" id="PRU01360"/>
    </source>
</evidence>
<dbReference type="InterPro" id="IPR036942">
    <property type="entry name" value="Beta-barrel_TonB_sf"/>
</dbReference>
<comment type="caution">
    <text evidence="16">The sequence shown here is derived from an EMBL/GenBank/DDBJ whole genome shotgun (WGS) entry which is preliminary data.</text>
</comment>
<proteinExistence type="inferred from homology"/>
<keyword evidence="16" id="KW-0675">Receptor</keyword>